<name>A0A098Q186_9XANT</name>
<dbReference type="Proteomes" id="UP000028012">
    <property type="component" value="Unassembled WGS sequence"/>
</dbReference>
<dbReference type="RefSeq" id="WP_042821381.1">
    <property type="nucleotide sequence ID" value="NZ_CP053649.1"/>
</dbReference>
<comment type="caution">
    <text evidence="1">The sequence shown here is derived from an EMBL/GenBank/DDBJ whole genome shotgun (WGS) entry which is preliminary data.</text>
</comment>
<protein>
    <submittedName>
        <fullName evidence="1">Uncharacterized protein</fullName>
    </submittedName>
</protein>
<accession>A0A098Q186</accession>
<dbReference type="EMBL" id="JPHD02000037">
    <property type="protein sequence ID" value="KGE53154.1"/>
    <property type="molecule type" value="Genomic_DNA"/>
</dbReference>
<evidence type="ECO:0000313" key="2">
    <source>
        <dbReference type="Proteomes" id="UP000028012"/>
    </source>
</evidence>
<dbReference type="STRING" id="325777.GW15_0204110"/>
<evidence type="ECO:0000313" key="1">
    <source>
        <dbReference type="EMBL" id="KGE53154.1"/>
    </source>
</evidence>
<dbReference type="HOGENOM" id="CLU_106738_8_0_6"/>
<reference evidence="1 2" key="1">
    <citation type="submission" date="2014-09" db="EMBL/GenBank/DDBJ databases">
        <title>A draft genome sequence for Xanthomonas axonopodis pv. vasculorum NCPPB 900.</title>
        <authorList>
            <person name="Harrison J."/>
            <person name="Studholme D.J."/>
        </authorList>
    </citation>
    <scope>NUCLEOTIDE SEQUENCE [LARGE SCALE GENOMIC DNA]</scope>
    <source>
        <strain evidence="1 2">NCPPB 900</strain>
    </source>
</reference>
<dbReference type="InterPro" id="IPR037401">
    <property type="entry name" value="SnoaL-like"/>
</dbReference>
<sequence>MARPPNAWHDVATAAETRSPPGIEIALVTLEERCMHEDVSIIIACEQAIRRFALYNDRHDHAGLAALFTDDGVFARPSAPDAPVRGREAILQSFRERAPPTTCHLMLNTLVSVQSHTLAHAHSHVLLYTAGDTSAAPPWTAQSPALLGSFEDVLVLQQGRWLFQQRLGSLLLRVGTG</sequence>
<dbReference type="InterPro" id="IPR032710">
    <property type="entry name" value="NTF2-like_dom_sf"/>
</dbReference>
<dbReference type="eggNOG" id="COG5517">
    <property type="taxonomic scope" value="Bacteria"/>
</dbReference>
<dbReference type="CDD" id="cd00531">
    <property type="entry name" value="NTF2_like"/>
    <property type="match status" value="1"/>
</dbReference>
<dbReference type="GeneID" id="58004402"/>
<proteinExistence type="predicted"/>
<dbReference type="Gene3D" id="3.10.450.50">
    <property type="match status" value="1"/>
</dbReference>
<gene>
    <name evidence="1" type="ORF">GW15_0204110</name>
</gene>
<dbReference type="AlphaFoldDB" id="A0A098Q186"/>
<dbReference type="SUPFAM" id="SSF54427">
    <property type="entry name" value="NTF2-like"/>
    <property type="match status" value="1"/>
</dbReference>
<organism evidence="1 2">
    <name type="scientific">Xanthomonas axonopodis pv. vasculorum</name>
    <dbReference type="NCBI Taxonomy" id="325777"/>
    <lineage>
        <taxon>Bacteria</taxon>
        <taxon>Pseudomonadati</taxon>
        <taxon>Pseudomonadota</taxon>
        <taxon>Gammaproteobacteria</taxon>
        <taxon>Lysobacterales</taxon>
        <taxon>Lysobacteraceae</taxon>
        <taxon>Xanthomonas</taxon>
    </lineage>
</organism>
<dbReference type="Pfam" id="PF13577">
    <property type="entry name" value="SnoaL_4"/>
    <property type="match status" value="1"/>
</dbReference>